<reference evidence="2" key="1">
    <citation type="journal article" date="2022" name="Front. Genet.">
        <title>Chromosome-Scale Assembly of the Dendrobium nobile Genome Provides Insights Into the Molecular Mechanism of the Biosynthesis of the Medicinal Active Ingredient of Dendrobium.</title>
        <authorList>
            <person name="Xu Q."/>
            <person name="Niu S.-C."/>
            <person name="Li K.-L."/>
            <person name="Zheng P.-J."/>
            <person name="Zhang X.-J."/>
            <person name="Jia Y."/>
            <person name="Liu Y."/>
            <person name="Niu Y.-X."/>
            <person name="Yu L.-H."/>
            <person name="Chen D.-F."/>
            <person name="Zhang G.-Q."/>
        </authorList>
    </citation>
    <scope>NUCLEOTIDE SEQUENCE</scope>
    <source>
        <tissue evidence="2">Leaf</tissue>
    </source>
</reference>
<comment type="caution">
    <text evidence="2">The sequence shown here is derived from an EMBL/GenBank/DDBJ whole genome shotgun (WGS) entry which is preliminary data.</text>
</comment>
<protein>
    <submittedName>
        <fullName evidence="2">Uncharacterized protein</fullName>
    </submittedName>
</protein>
<feature type="region of interest" description="Disordered" evidence="1">
    <location>
        <begin position="74"/>
        <end position="102"/>
    </location>
</feature>
<proteinExistence type="predicted"/>
<dbReference type="AlphaFoldDB" id="A0A8T3BBK3"/>
<dbReference type="Proteomes" id="UP000829196">
    <property type="component" value="Unassembled WGS sequence"/>
</dbReference>
<evidence type="ECO:0000256" key="1">
    <source>
        <dbReference type="SAM" id="MobiDB-lite"/>
    </source>
</evidence>
<evidence type="ECO:0000313" key="3">
    <source>
        <dbReference type="Proteomes" id="UP000829196"/>
    </source>
</evidence>
<dbReference type="EMBL" id="JAGYWB010000009">
    <property type="protein sequence ID" value="KAI0509783.1"/>
    <property type="molecule type" value="Genomic_DNA"/>
</dbReference>
<keyword evidence="3" id="KW-1185">Reference proteome</keyword>
<sequence length="102" mass="11325">MFEHLGRLLKTALESNFMKGLKQELRVAVRVARSRDLGDAMVLAQLIENKNSLERSSKRGNSGGSYHTMTTFLAPRVPLVSGQREAPKEKSLGARREGTLND</sequence>
<accession>A0A8T3BBK3</accession>
<organism evidence="2 3">
    <name type="scientific">Dendrobium nobile</name>
    <name type="common">Orchid</name>
    <dbReference type="NCBI Taxonomy" id="94219"/>
    <lineage>
        <taxon>Eukaryota</taxon>
        <taxon>Viridiplantae</taxon>
        <taxon>Streptophyta</taxon>
        <taxon>Embryophyta</taxon>
        <taxon>Tracheophyta</taxon>
        <taxon>Spermatophyta</taxon>
        <taxon>Magnoliopsida</taxon>
        <taxon>Liliopsida</taxon>
        <taxon>Asparagales</taxon>
        <taxon>Orchidaceae</taxon>
        <taxon>Epidendroideae</taxon>
        <taxon>Malaxideae</taxon>
        <taxon>Dendrobiinae</taxon>
        <taxon>Dendrobium</taxon>
    </lineage>
</organism>
<evidence type="ECO:0000313" key="2">
    <source>
        <dbReference type="EMBL" id="KAI0509783.1"/>
    </source>
</evidence>
<feature type="compositionally biased region" description="Basic and acidic residues" evidence="1">
    <location>
        <begin position="85"/>
        <end position="102"/>
    </location>
</feature>
<gene>
    <name evidence="2" type="ORF">KFK09_010379</name>
</gene>
<name>A0A8T3BBK3_DENNO</name>
<dbReference type="SMR" id="A0A8T3BBK3"/>